<feature type="transmembrane region" description="Helical" evidence="1">
    <location>
        <begin position="305"/>
        <end position="327"/>
    </location>
</feature>
<dbReference type="Proteomes" id="UP000053342">
    <property type="component" value="Unassembled WGS sequence"/>
</dbReference>
<dbReference type="OrthoDB" id="2224262at2759"/>
<name>A0A0D2D158_9EURO</name>
<protein>
    <recommendedName>
        <fullName evidence="4">Low affinity iron permease</fullName>
    </recommendedName>
</protein>
<dbReference type="AlphaFoldDB" id="A0A0D2D158"/>
<feature type="transmembrane region" description="Helical" evidence="1">
    <location>
        <begin position="339"/>
        <end position="361"/>
    </location>
</feature>
<gene>
    <name evidence="2" type="ORF">PV06_10896</name>
</gene>
<keyword evidence="1" id="KW-0472">Membrane</keyword>
<evidence type="ECO:0000313" key="2">
    <source>
        <dbReference type="EMBL" id="KIW36998.1"/>
    </source>
</evidence>
<dbReference type="EMBL" id="KN847347">
    <property type="protein sequence ID" value="KIW36998.1"/>
    <property type="molecule type" value="Genomic_DNA"/>
</dbReference>
<evidence type="ECO:0008006" key="4">
    <source>
        <dbReference type="Google" id="ProtNLM"/>
    </source>
</evidence>
<reference evidence="2 3" key="1">
    <citation type="submission" date="2015-01" db="EMBL/GenBank/DDBJ databases">
        <title>The Genome Sequence of Exophiala oligosperma CBS72588.</title>
        <authorList>
            <consortium name="The Broad Institute Genomics Platform"/>
            <person name="Cuomo C."/>
            <person name="de Hoog S."/>
            <person name="Gorbushina A."/>
            <person name="Stielow B."/>
            <person name="Teixiera M."/>
            <person name="Abouelleil A."/>
            <person name="Chapman S.B."/>
            <person name="Priest M."/>
            <person name="Young S.K."/>
            <person name="Wortman J."/>
            <person name="Nusbaum C."/>
            <person name="Birren B."/>
        </authorList>
    </citation>
    <scope>NUCLEOTIDE SEQUENCE [LARGE SCALE GENOMIC DNA]</scope>
    <source>
        <strain evidence="2 3">CBS 72588</strain>
    </source>
</reference>
<accession>A0A0D2D158</accession>
<dbReference type="VEuPathDB" id="FungiDB:PV06_10896"/>
<dbReference type="GeneID" id="27362970"/>
<dbReference type="GO" id="GO:0055085">
    <property type="term" value="P:transmembrane transport"/>
    <property type="evidence" value="ECO:0007669"/>
    <property type="project" value="InterPro"/>
</dbReference>
<dbReference type="RefSeq" id="XP_016257214.1">
    <property type="nucleotide sequence ID" value="XM_016412489.1"/>
</dbReference>
<keyword evidence="1" id="KW-0812">Transmembrane</keyword>
<sequence>MLYFRILEALSAPGSRKPVTVRATAQIPEHMAVEVSSFELGLEPEAVSSVRNHAHPLDEGKPRLLDRWLDVVVAASGSSFALLATIAIVLLWAIMGVRYGGSEDWQVVISDVQAVFCYVFDSLLMRQQLNSYESSFRLAASFQSRAVGTRRMLRQLKSQEVADHIPAGDIAIQHNSMWSTRIPRDGLITRAILFTGRFLSHVVTLTMFWVCIFIWLGFGCYCDWSVRWQLYINSATSALMMICFAMIACIRELNRARTNAHLLHISQLDEALEFQLRQMTGDTDPNAEITIYPCKVNRLHRAISYYADLVGTLVGIVLLMTIVVVWVAIGPSLHFSSSWWLIIGTYAGLIGMHDGFVLHNLQSQLNQHRELAMAEAWPDDVDNLAVIGLTAVRSRAATNTKVSIARWLSCRLSYICAHEYAVILGIILIVGLVVAATALKWSVTGQLLCNIPPSIIETFIMMALITSQSLDEATQREHFEQLEIARETLKQWVARVGVVRIEENDKAPNVKIETCTSPAHTETSGLVAEDQVA</sequence>
<keyword evidence="3" id="KW-1185">Reference proteome</keyword>
<feature type="transmembrane region" description="Helical" evidence="1">
    <location>
        <begin position="71"/>
        <end position="95"/>
    </location>
</feature>
<dbReference type="InterPro" id="IPR007251">
    <property type="entry name" value="Iron_permease_Fet4"/>
</dbReference>
<evidence type="ECO:0000256" key="1">
    <source>
        <dbReference type="SAM" id="Phobius"/>
    </source>
</evidence>
<feature type="transmembrane region" description="Helical" evidence="1">
    <location>
        <begin position="198"/>
        <end position="218"/>
    </location>
</feature>
<organism evidence="2 3">
    <name type="scientific">Exophiala oligosperma</name>
    <dbReference type="NCBI Taxonomy" id="215243"/>
    <lineage>
        <taxon>Eukaryota</taxon>
        <taxon>Fungi</taxon>
        <taxon>Dikarya</taxon>
        <taxon>Ascomycota</taxon>
        <taxon>Pezizomycotina</taxon>
        <taxon>Eurotiomycetes</taxon>
        <taxon>Chaetothyriomycetidae</taxon>
        <taxon>Chaetothyriales</taxon>
        <taxon>Herpotrichiellaceae</taxon>
        <taxon>Exophiala</taxon>
    </lineage>
</organism>
<feature type="transmembrane region" description="Helical" evidence="1">
    <location>
        <begin position="420"/>
        <end position="439"/>
    </location>
</feature>
<feature type="transmembrane region" description="Helical" evidence="1">
    <location>
        <begin position="230"/>
        <end position="250"/>
    </location>
</feature>
<dbReference type="HOGENOM" id="CLU_028340_0_0_1"/>
<dbReference type="Pfam" id="PF04120">
    <property type="entry name" value="Iron_permease"/>
    <property type="match status" value="3"/>
</dbReference>
<proteinExistence type="predicted"/>
<keyword evidence="1" id="KW-1133">Transmembrane helix</keyword>
<evidence type="ECO:0000313" key="3">
    <source>
        <dbReference type="Proteomes" id="UP000053342"/>
    </source>
</evidence>